<dbReference type="RefSeq" id="WP_160777636.1">
    <property type="nucleotide sequence ID" value="NZ_WUMV01000010.1"/>
</dbReference>
<gene>
    <name evidence="1" type="ORF">GR183_21015</name>
</gene>
<dbReference type="Pfam" id="PF03567">
    <property type="entry name" value="Sulfotransfer_2"/>
    <property type="match status" value="1"/>
</dbReference>
<evidence type="ECO:0008006" key="3">
    <source>
        <dbReference type="Google" id="ProtNLM"/>
    </source>
</evidence>
<evidence type="ECO:0000313" key="1">
    <source>
        <dbReference type="EMBL" id="MXN67396.1"/>
    </source>
</evidence>
<dbReference type="GO" id="GO:0008146">
    <property type="term" value="F:sulfotransferase activity"/>
    <property type="evidence" value="ECO:0007669"/>
    <property type="project" value="InterPro"/>
</dbReference>
<comment type="caution">
    <text evidence="1">The sequence shown here is derived from an EMBL/GenBank/DDBJ whole genome shotgun (WGS) entry which is preliminary data.</text>
</comment>
<sequence>MNSQENVSLAKKFLLKTTSVRFPYFLFIPKNGCSYIKNSLLLERDKRVGIENLDLQDVHREAARHLSLKHVEYRDFLSEQPPVPVVIRNPYERLASAFLQKFVTSSKNTPVVRKMEALIGMSIPDVTFSGFVEKYADIMMEGRASEIDPHFLPQSYFLDGISNPVIFDLEEVDEALRLVESQPVKDPVRTHSVRERLNNNSAQFEGALQDIPHLTVRELHKNLREGVRFSYNDLFDRESYERLKEVFDADLILSTLRQTPHTKPQSTANMQNSRRGAVLANIIGAPGHVTAKTLLKQMAALEKSAYRREALEKGAAFIKSSQKPLATRSERLIWNRCQRLALSLTGDRVDLGVSREGFGEGDDTLWTSIELLEATINRTEYSIPAQLHQELTNYTIAPVFLVAAYLLDPSRYRDALLERVMRSIGSGPRFQRIKTAEAQSLIQLLSLIGNRTVLSENTALLGLQYLLGAKLDARIRDSGFFATLVDQALSAEGYQSIKLIERVESAVAESGGRVVSSLLLARGYHSYLNGARKDAAGYFQKANERANERDEVFFHFNNGVRTFYPASQEAMEAGSFLKQYTPVVTSAKDRNAEDRTYVLTVGADDGYFSKFFLPYIDAIAEQATALAENERLVVSCICADPSADSVKMMEEIGEVAASLPGRVEFDLGYLPLPDDFKTKSFYTCLRFIALPRLSRIFGTARTTVMTTDIDIRCKDIVDTFRMLSNYDIGVRLAGNPDWQGADIVRGRPWMINAQMVCFSGEALSLVAEDFAGDIISKFPSERDLWMVDQSCLRMAVDRAVERIPATHGHKPRVRNLMRGLNVLESSGWDKDAFAEKYSSISLDHIAKKLAAAG</sequence>
<proteinExistence type="predicted"/>
<dbReference type="InterPro" id="IPR005331">
    <property type="entry name" value="Sulfotransferase"/>
</dbReference>
<evidence type="ECO:0000313" key="2">
    <source>
        <dbReference type="Proteomes" id="UP000433101"/>
    </source>
</evidence>
<reference evidence="1 2" key="1">
    <citation type="submission" date="2019-12" db="EMBL/GenBank/DDBJ databases">
        <authorList>
            <person name="Li M."/>
        </authorList>
    </citation>
    <scope>NUCLEOTIDE SEQUENCE [LARGE SCALE GENOMIC DNA]</scope>
    <source>
        <strain evidence="1 2">GBMRC 2046</strain>
    </source>
</reference>
<name>A0A7X3S9X8_9HYPH</name>
<keyword evidence="2" id="KW-1185">Reference proteome</keyword>
<accession>A0A7X3S9X8</accession>
<protein>
    <recommendedName>
        <fullName evidence="3">Sulfotransferase family protein</fullName>
    </recommendedName>
</protein>
<dbReference type="Proteomes" id="UP000433101">
    <property type="component" value="Unassembled WGS sequence"/>
</dbReference>
<organism evidence="1 2">
    <name type="scientific">Stappia sediminis</name>
    <dbReference type="NCBI Taxonomy" id="2692190"/>
    <lineage>
        <taxon>Bacteria</taxon>
        <taxon>Pseudomonadati</taxon>
        <taxon>Pseudomonadota</taxon>
        <taxon>Alphaproteobacteria</taxon>
        <taxon>Hyphomicrobiales</taxon>
        <taxon>Stappiaceae</taxon>
        <taxon>Stappia</taxon>
    </lineage>
</organism>
<dbReference type="GO" id="GO:0016020">
    <property type="term" value="C:membrane"/>
    <property type="evidence" value="ECO:0007669"/>
    <property type="project" value="InterPro"/>
</dbReference>
<dbReference type="AlphaFoldDB" id="A0A7X3S9X8"/>
<dbReference type="EMBL" id="WUMV01000010">
    <property type="protein sequence ID" value="MXN67396.1"/>
    <property type="molecule type" value="Genomic_DNA"/>
</dbReference>